<reference evidence="1 2" key="1">
    <citation type="journal article" date="2016" name="Nat. Commun.">
        <title>Extremotolerant tardigrade genome and improved radiotolerance of human cultured cells by tardigrade-unique protein.</title>
        <authorList>
            <person name="Hashimoto T."/>
            <person name="Horikawa D.D."/>
            <person name="Saito Y."/>
            <person name="Kuwahara H."/>
            <person name="Kozuka-Hata H."/>
            <person name="Shin-I T."/>
            <person name="Minakuchi Y."/>
            <person name="Ohishi K."/>
            <person name="Motoyama A."/>
            <person name="Aizu T."/>
            <person name="Enomoto A."/>
            <person name="Kondo K."/>
            <person name="Tanaka S."/>
            <person name="Hara Y."/>
            <person name="Koshikawa S."/>
            <person name="Sagara H."/>
            <person name="Miura T."/>
            <person name="Yokobori S."/>
            <person name="Miyagawa K."/>
            <person name="Suzuki Y."/>
            <person name="Kubo T."/>
            <person name="Oyama M."/>
            <person name="Kohara Y."/>
            <person name="Fujiyama A."/>
            <person name="Arakawa K."/>
            <person name="Katayama T."/>
            <person name="Toyoda A."/>
            <person name="Kunieda T."/>
        </authorList>
    </citation>
    <scope>NUCLEOTIDE SEQUENCE [LARGE SCALE GENOMIC DNA]</scope>
    <source>
        <strain evidence="1 2">YOKOZUNA-1</strain>
    </source>
</reference>
<comment type="caution">
    <text evidence="1">The sequence shown here is derived from an EMBL/GenBank/DDBJ whole genome shotgun (WGS) entry which is preliminary data.</text>
</comment>
<proteinExistence type="predicted"/>
<evidence type="ECO:0000313" key="1">
    <source>
        <dbReference type="EMBL" id="GAU92383.1"/>
    </source>
</evidence>
<dbReference type="EMBL" id="BDGG01000002">
    <property type="protein sequence ID" value="GAU92383.1"/>
    <property type="molecule type" value="Genomic_DNA"/>
</dbReference>
<organism evidence="1 2">
    <name type="scientific">Ramazzottius varieornatus</name>
    <name type="common">Water bear</name>
    <name type="synonym">Tardigrade</name>
    <dbReference type="NCBI Taxonomy" id="947166"/>
    <lineage>
        <taxon>Eukaryota</taxon>
        <taxon>Metazoa</taxon>
        <taxon>Ecdysozoa</taxon>
        <taxon>Tardigrada</taxon>
        <taxon>Eutardigrada</taxon>
        <taxon>Parachela</taxon>
        <taxon>Hypsibioidea</taxon>
        <taxon>Ramazzottiidae</taxon>
        <taxon>Ramazzottius</taxon>
    </lineage>
</organism>
<dbReference type="Proteomes" id="UP000186922">
    <property type="component" value="Unassembled WGS sequence"/>
</dbReference>
<keyword evidence="2" id="KW-1185">Reference proteome</keyword>
<dbReference type="AlphaFoldDB" id="A0A1D1V0Z6"/>
<sequence length="123" mass="14089">MIRRSGENLSTAKQHNKESSANVCRHCGCGSRQQRDNWSIVLGGTNRVFLVENRGMDNATQLIRTAALTSEDFITEEISVEYEDGYDTTEVTLDQIREITEDELELRAEEHPVSFRPVDRRMI</sequence>
<gene>
    <name evidence="1" type="primary">RvY_04469-1</name>
    <name evidence="1" type="synonym">RvY_04469.1</name>
    <name evidence="1" type="ORF">RvY_04469</name>
</gene>
<evidence type="ECO:0000313" key="2">
    <source>
        <dbReference type="Proteomes" id="UP000186922"/>
    </source>
</evidence>
<accession>A0A1D1V0Z6</accession>
<name>A0A1D1V0Z6_RAMVA</name>
<protein>
    <submittedName>
        <fullName evidence="1">Uncharacterized protein</fullName>
    </submittedName>
</protein>